<evidence type="ECO:0000256" key="9">
    <source>
        <dbReference type="ARBA" id="ARBA00022859"/>
    </source>
</evidence>
<keyword evidence="4" id="KW-0433">Leucine-rich repeat</keyword>
<comment type="similarity">
    <text evidence="2">Belongs to the Toll-like receptor family.</text>
</comment>
<dbReference type="PROSITE" id="PS51450">
    <property type="entry name" value="LRR"/>
    <property type="match status" value="4"/>
</dbReference>
<dbReference type="SMART" id="SM00255">
    <property type="entry name" value="TIR"/>
    <property type="match status" value="1"/>
</dbReference>
<dbReference type="Pfam" id="PF13855">
    <property type="entry name" value="LRR_8"/>
    <property type="match status" value="2"/>
</dbReference>
<dbReference type="SMART" id="SM00369">
    <property type="entry name" value="LRR_TYP"/>
    <property type="match status" value="12"/>
</dbReference>
<dbReference type="Pfam" id="PF01582">
    <property type="entry name" value="TIR"/>
    <property type="match status" value="1"/>
</dbReference>
<dbReference type="SUPFAM" id="SSF52047">
    <property type="entry name" value="RNI-like"/>
    <property type="match status" value="1"/>
</dbReference>
<accession>A0A672IU91</accession>
<keyword evidence="19" id="KW-1185">Reference proteome</keyword>
<evidence type="ECO:0000256" key="5">
    <source>
        <dbReference type="ARBA" id="ARBA00022692"/>
    </source>
</evidence>
<dbReference type="GO" id="GO:0032755">
    <property type="term" value="P:positive regulation of interleukin-6 production"/>
    <property type="evidence" value="ECO:0007669"/>
    <property type="project" value="TreeGrafter"/>
</dbReference>
<dbReference type="GO" id="GO:0038187">
    <property type="term" value="F:pattern recognition receptor activity"/>
    <property type="evidence" value="ECO:0007669"/>
    <property type="project" value="TreeGrafter"/>
</dbReference>
<keyword evidence="5 16" id="KW-0812">Transmembrane</keyword>
<name>A0A672IU91_SALFA</name>
<feature type="transmembrane region" description="Helical" evidence="16">
    <location>
        <begin position="862"/>
        <end position="884"/>
    </location>
</feature>
<evidence type="ECO:0000256" key="1">
    <source>
        <dbReference type="ARBA" id="ARBA00004177"/>
    </source>
</evidence>
<reference evidence="18" key="3">
    <citation type="submission" date="2025-09" db="UniProtKB">
        <authorList>
            <consortium name="Ensembl"/>
        </authorList>
    </citation>
    <scope>IDENTIFICATION</scope>
</reference>
<dbReference type="Gene3D" id="3.80.10.10">
    <property type="entry name" value="Ribonuclease Inhibitor"/>
    <property type="match status" value="1"/>
</dbReference>
<evidence type="ECO:0000256" key="15">
    <source>
        <dbReference type="ARBA" id="ARBA00046288"/>
    </source>
</evidence>
<dbReference type="InterPro" id="IPR003591">
    <property type="entry name" value="Leu-rich_rpt_typical-subtyp"/>
</dbReference>
<dbReference type="InterPro" id="IPR000483">
    <property type="entry name" value="Cys-rich_flank_reg_C"/>
</dbReference>
<keyword evidence="10 16" id="KW-1133">Transmembrane helix</keyword>
<dbReference type="SUPFAM" id="SSF52200">
    <property type="entry name" value="Toll/Interleukin receptor TIR domain"/>
    <property type="match status" value="1"/>
</dbReference>
<dbReference type="SMART" id="SM00082">
    <property type="entry name" value="LRRCT"/>
    <property type="match status" value="1"/>
</dbReference>
<dbReference type="GO" id="GO:0005768">
    <property type="term" value="C:endosome"/>
    <property type="evidence" value="ECO:0007669"/>
    <property type="project" value="UniProtKB-SubCell"/>
</dbReference>
<keyword evidence="12" id="KW-0675">Receptor</keyword>
<feature type="domain" description="TIR" evidence="17">
    <location>
        <begin position="916"/>
        <end position="1064"/>
    </location>
</feature>
<organism evidence="18 19">
    <name type="scientific">Salarias fasciatus</name>
    <name type="common">Jewelled blenny</name>
    <name type="synonym">Blennius fasciatus</name>
    <dbReference type="NCBI Taxonomy" id="181472"/>
    <lineage>
        <taxon>Eukaryota</taxon>
        <taxon>Metazoa</taxon>
        <taxon>Chordata</taxon>
        <taxon>Craniata</taxon>
        <taxon>Vertebrata</taxon>
        <taxon>Euteleostomi</taxon>
        <taxon>Actinopterygii</taxon>
        <taxon>Neopterygii</taxon>
        <taxon>Teleostei</taxon>
        <taxon>Neoteleostei</taxon>
        <taxon>Acanthomorphata</taxon>
        <taxon>Ovalentaria</taxon>
        <taxon>Blenniimorphae</taxon>
        <taxon>Blenniiformes</taxon>
        <taxon>Blennioidei</taxon>
        <taxon>Blenniidae</taxon>
        <taxon>Salariinae</taxon>
        <taxon>Salarias</taxon>
    </lineage>
</organism>
<evidence type="ECO:0000256" key="6">
    <source>
        <dbReference type="ARBA" id="ARBA00022729"/>
    </source>
</evidence>
<keyword evidence="9" id="KW-0391">Immunity</keyword>
<dbReference type="GO" id="GO:0045087">
    <property type="term" value="P:innate immune response"/>
    <property type="evidence" value="ECO:0007669"/>
    <property type="project" value="UniProtKB-KW"/>
</dbReference>
<dbReference type="InterPro" id="IPR035897">
    <property type="entry name" value="Toll_tir_struct_dom_sf"/>
</dbReference>
<keyword evidence="13" id="KW-0325">Glycoprotein</keyword>
<dbReference type="Gene3D" id="3.40.50.10140">
    <property type="entry name" value="Toll/interleukin-1 receptor homology (TIR) domain"/>
    <property type="match status" value="1"/>
</dbReference>
<gene>
    <name evidence="18" type="primary">LOC115408758</name>
</gene>
<comment type="subcellular location">
    <subcellularLocation>
        <location evidence="15">Endomembrane system</location>
        <topology evidence="15">Single-pass type I membrane protein</topology>
    </subcellularLocation>
    <subcellularLocation>
        <location evidence="1">Endosome</location>
    </subcellularLocation>
</comment>
<evidence type="ECO:0000256" key="11">
    <source>
        <dbReference type="ARBA" id="ARBA00023136"/>
    </source>
</evidence>
<keyword evidence="8" id="KW-0967">Endosome</keyword>
<dbReference type="GO" id="GO:1902533">
    <property type="term" value="P:positive regulation of intracellular signal transduction"/>
    <property type="evidence" value="ECO:0007669"/>
    <property type="project" value="UniProtKB-ARBA"/>
</dbReference>
<evidence type="ECO:0000256" key="8">
    <source>
        <dbReference type="ARBA" id="ARBA00022753"/>
    </source>
</evidence>
<dbReference type="GO" id="GO:0007249">
    <property type="term" value="P:canonical NF-kappaB signal transduction"/>
    <property type="evidence" value="ECO:0007669"/>
    <property type="project" value="TreeGrafter"/>
</dbReference>
<dbReference type="Ensembl" id="ENSSFAT00005046198.1">
    <property type="protein sequence ID" value="ENSSFAP00005044629.1"/>
    <property type="gene ID" value="ENSSFAG00005021903.1"/>
</dbReference>
<keyword evidence="3" id="KW-0399">Innate immunity</keyword>
<dbReference type="Pfam" id="PF00560">
    <property type="entry name" value="LRR_1"/>
    <property type="match status" value="1"/>
</dbReference>
<dbReference type="InterPro" id="IPR000157">
    <property type="entry name" value="TIR_dom"/>
</dbReference>
<evidence type="ECO:0000256" key="13">
    <source>
        <dbReference type="ARBA" id="ARBA00023180"/>
    </source>
</evidence>
<dbReference type="GO" id="GO:0006954">
    <property type="term" value="P:inflammatory response"/>
    <property type="evidence" value="ECO:0007669"/>
    <property type="project" value="UniProtKB-KW"/>
</dbReference>
<proteinExistence type="inferred from homology"/>
<dbReference type="InParanoid" id="A0A672IU91"/>
<dbReference type="InterPro" id="IPR032675">
    <property type="entry name" value="LRR_dom_sf"/>
</dbReference>
<dbReference type="Proteomes" id="UP000472267">
    <property type="component" value="Chromosome 20"/>
</dbReference>
<feature type="transmembrane region" description="Helical" evidence="16">
    <location>
        <begin position="7"/>
        <end position="29"/>
    </location>
</feature>
<dbReference type="AlphaFoldDB" id="A0A672IU91"/>
<evidence type="ECO:0000313" key="19">
    <source>
        <dbReference type="Proteomes" id="UP000472267"/>
    </source>
</evidence>
<dbReference type="GO" id="GO:0005886">
    <property type="term" value="C:plasma membrane"/>
    <property type="evidence" value="ECO:0007669"/>
    <property type="project" value="TreeGrafter"/>
</dbReference>
<dbReference type="OMA" id="CYNTERI"/>
<evidence type="ECO:0000259" key="17">
    <source>
        <dbReference type="PROSITE" id="PS50104"/>
    </source>
</evidence>
<dbReference type="InterPro" id="IPR001611">
    <property type="entry name" value="Leu-rich_rpt"/>
</dbReference>
<evidence type="ECO:0000256" key="7">
    <source>
        <dbReference type="ARBA" id="ARBA00022737"/>
    </source>
</evidence>
<dbReference type="PANTHER" id="PTHR47410:SF4">
    <property type="entry name" value="TOLL-LIKE RECEPTOR 9"/>
    <property type="match status" value="1"/>
</dbReference>
<keyword evidence="11 16" id="KW-0472">Membrane</keyword>
<evidence type="ECO:0000256" key="16">
    <source>
        <dbReference type="SAM" id="Phobius"/>
    </source>
</evidence>
<reference evidence="18" key="2">
    <citation type="submission" date="2025-08" db="UniProtKB">
        <authorList>
            <consortium name="Ensembl"/>
        </authorList>
    </citation>
    <scope>IDENTIFICATION</scope>
</reference>
<keyword evidence="6" id="KW-0732">Signal</keyword>
<evidence type="ECO:0000313" key="18">
    <source>
        <dbReference type="Ensembl" id="ENSSFAP00005044629.1"/>
    </source>
</evidence>
<keyword evidence="7" id="KW-0677">Repeat</keyword>
<evidence type="ECO:0000256" key="2">
    <source>
        <dbReference type="ARBA" id="ARBA00009634"/>
    </source>
</evidence>
<evidence type="ECO:0000256" key="12">
    <source>
        <dbReference type="ARBA" id="ARBA00023170"/>
    </source>
</evidence>
<evidence type="ECO:0000256" key="3">
    <source>
        <dbReference type="ARBA" id="ARBA00022588"/>
    </source>
</evidence>
<sequence length="1084" mass="124919">NHFQNFIWFYFFQALVRKILIFCQLLPLMRTINLKFFPCDTDENGTFVDCKARPLTSIPSIKADSVGSIDLSQTDIERVQEHAFDGLPNLHTIKIMENCQPGKLRALNNRQCKMVINENAFKSLQKLKYLYLSGNSLTSIPRLPESLKVLDLQNNCIFNMSHPLGTPDLESLLLSYNCFYANPCNQSFYISEEVFRKLPKLKVLLLAYNNLTAVPNGLPPSLERLNLGDNTITEIVERAFSNLTHLKHLNLEWNCQRCDHAARPCFPCPKNLPLLLHPNSLFAANSSLSYLNLRGNSLRTFPQGLFTPLVRLKRLDISDNLLACAIQNGTFFGELKGLLWISLIYNYEPFVTFEELILSPHISKMSSLQKILLTGNFFRTLSKESLKVLSELRNLTKIELRMNFINSSDLIFVKEFHSLIFIDLSQNMLTFLPNCSNSSSQLVTQGSCQTQNLYSGSYHDQPLIFREREVSLERDVWESNQSDALQELEDNMSDIPADVCNGSSVCTLWDFRNQFCQNELTLDLSQNGILSLNKDMFLNMENVVCLDLSFNYMNQAMKGGLFINLKKVIFLNLAYNRLDLYFREAFSELRSTLKVLDISNNEFHFKMWGMGHRFEFLQNLINLEVLSLANNGIGMRVDQRLISNSLKYLYFSGNHLDILWQSENKYTHFFQNLTNLIYLDISNNHLKSVSPEVLSNLPRSLEVLRISDNMLDYFPWHNISALGSLCHLNLSQNFLYFLPPNGTEFGANFSVLDLSHNHIHLIPEDFFSKADALQFLYLSHNQIKELNHHFLPALFKNGSSLVNLTLHANPFKCDCDTSWFADFLGTTPIKIPYLTTHVHCEFPESQQGHSILSIDQRSCQDIYGSSAFLICSFLTVMFTVLPLLKHLYGWDMWYCMQVLWAGHKGYSQLGGLNSKYLYDAFVVFDTNNQAVRDWVYNELTVHLENCGHRRFCLCLEERDWIPGLSRIDNLHNAVHNSLKTVFVLSRGTNGSEAVPGVIHQAFFMVQQRLLDEKVDAAVLILLDEMFPKLKYLQLRKRLCKKSVLSWPRNPRAQPLFWNEMRMALSSDNIKFYDNKMSEGFIYSF</sequence>
<protein>
    <submittedName>
        <fullName evidence="18">Toll-like receptor 9</fullName>
    </submittedName>
</protein>
<dbReference type="GO" id="GO:0051607">
    <property type="term" value="P:defense response to virus"/>
    <property type="evidence" value="ECO:0007669"/>
    <property type="project" value="TreeGrafter"/>
</dbReference>
<dbReference type="PANTHER" id="PTHR47410">
    <property type="entry name" value="TOLL-LIKE RECEPTOR 7-RELATED"/>
    <property type="match status" value="1"/>
</dbReference>
<dbReference type="SMART" id="SM00364">
    <property type="entry name" value="LRR_BAC"/>
    <property type="match status" value="7"/>
</dbReference>
<dbReference type="SMART" id="SM00365">
    <property type="entry name" value="LRR_SD22"/>
    <property type="match status" value="7"/>
</dbReference>
<evidence type="ECO:0000256" key="4">
    <source>
        <dbReference type="ARBA" id="ARBA00022614"/>
    </source>
</evidence>
<reference evidence="18" key="1">
    <citation type="submission" date="2019-06" db="EMBL/GenBank/DDBJ databases">
        <authorList>
            <consortium name="Wellcome Sanger Institute Data Sharing"/>
        </authorList>
    </citation>
    <scope>NUCLEOTIDE SEQUENCE [LARGE SCALE GENOMIC DNA]</scope>
</reference>
<evidence type="ECO:0000256" key="14">
    <source>
        <dbReference type="ARBA" id="ARBA00023198"/>
    </source>
</evidence>
<dbReference type="SUPFAM" id="SSF52058">
    <property type="entry name" value="L domain-like"/>
    <property type="match status" value="2"/>
</dbReference>
<dbReference type="PROSITE" id="PS50104">
    <property type="entry name" value="TIR"/>
    <property type="match status" value="1"/>
</dbReference>
<evidence type="ECO:0000256" key="10">
    <source>
        <dbReference type="ARBA" id="ARBA00022989"/>
    </source>
</evidence>
<dbReference type="GO" id="GO:0002224">
    <property type="term" value="P:toll-like receptor signaling pathway"/>
    <property type="evidence" value="ECO:0007669"/>
    <property type="project" value="TreeGrafter"/>
</dbReference>
<keyword evidence="14" id="KW-0395">Inflammatory response</keyword>
<dbReference type="FunFam" id="3.40.50.10140:FF:000003">
    <property type="entry name" value="Toll-like receptor 7"/>
    <property type="match status" value="1"/>
</dbReference>